<organism evidence="1 2">
    <name type="scientific">Pisolithus tinctorius Marx 270</name>
    <dbReference type="NCBI Taxonomy" id="870435"/>
    <lineage>
        <taxon>Eukaryota</taxon>
        <taxon>Fungi</taxon>
        <taxon>Dikarya</taxon>
        <taxon>Basidiomycota</taxon>
        <taxon>Agaricomycotina</taxon>
        <taxon>Agaricomycetes</taxon>
        <taxon>Agaricomycetidae</taxon>
        <taxon>Boletales</taxon>
        <taxon>Sclerodermatineae</taxon>
        <taxon>Pisolithaceae</taxon>
        <taxon>Pisolithus</taxon>
    </lineage>
</organism>
<name>A0A0C3IYS7_PISTI</name>
<dbReference type="InParanoid" id="A0A0C3IYS7"/>
<dbReference type="OrthoDB" id="2606506at2759"/>
<dbReference type="STRING" id="870435.A0A0C3IYS7"/>
<keyword evidence="2" id="KW-1185">Reference proteome</keyword>
<reference evidence="1 2" key="1">
    <citation type="submission" date="2014-04" db="EMBL/GenBank/DDBJ databases">
        <authorList>
            <consortium name="DOE Joint Genome Institute"/>
            <person name="Kuo A."/>
            <person name="Kohler A."/>
            <person name="Costa M.D."/>
            <person name="Nagy L.G."/>
            <person name="Floudas D."/>
            <person name="Copeland A."/>
            <person name="Barry K.W."/>
            <person name="Cichocki N."/>
            <person name="Veneault-Fourrey C."/>
            <person name="LaButti K."/>
            <person name="Lindquist E.A."/>
            <person name="Lipzen A."/>
            <person name="Lundell T."/>
            <person name="Morin E."/>
            <person name="Murat C."/>
            <person name="Sun H."/>
            <person name="Tunlid A."/>
            <person name="Henrissat B."/>
            <person name="Grigoriev I.V."/>
            <person name="Hibbett D.S."/>
            <person name="Martin F."/>
            <person name="Nordberg H.P."/>
            <person name="Cantor M.N."/>
            <person name="Hua S.X."/>
        </authorList>
    </citation>
    <scope>NUCLEOTIDE SEQUENCE [LARGE SCALE GENOMIC DNA]</scope>
    <source>
        <strain evidence="1 2">Marx 270</strain>
    </source>
</reference>
<dbReference type="AlphaFoldDB" id="A0A0C3IYS7"/>
<accession>A0A0C3IYS7</accession>
<evidence type="ECO:0000313" key="2">
    <source>
        <dbReference type="Proteomes" id="UP000054217"/>
    </source>
</evidence>
<evidence type="ECO:0000313" key="1">
    <source>
        <dbReference type="EMBL" id="KIO01953.1"/>
    </source>
</evidence>
<evidence type="ECO:0008006" key="3">
    <source>
        <dbReference type="Google" id="ProtNLM"/>
    </source>
</evidence>
<reference evidence="2" key="2">
    <citation type="submission" date="2015-01" db="EMBL/GenBank/DDBJ databases">
        <title>Evolutionary Origins and Diversification of the Mycorrhizal Mutualists.</title>
        <authorList>
            <consortium name="DOE Joint Genome Institute"/>
            <consortium name="Mycorrhizal Genomics Consortium"/>
            <person name="Kohler A."/>
            <person name="Kuo A."/>
            <person name="Nagy L.G."/>
            <person name="Floudas D."/>
            <person name="Copeland A."/>
            <person name="Barry K.W."/>
            <person name="Cichocki N."/>
            <person name="Veneault-Fourrey C."/>
            <person name="LaButti K."/>
            <person name="Lindquist E.A."/>
            <person name="Lipzen A."/>
            <person name="Lundell T."/>
            <person name="Morin E."/>
            <person name="Murat C."/>
            <person name="Riley R."/>
            <person name="Ohm R."/>
            <person name="Sun H."/>
            <person name="Tunlid A."/>
            <person name="Henrissat B."/>
            <person name="Grigoriev I.V."/>
            <person name="Hibbett D.S."/>
            <person name="Martin F."/>
        </authorList>
    </citation>
    <scope>NUCLEOTIDE SEQUENCE [LARGE SCALE GENOMIC DNA]</scope>
    <source>
        <strain evidence="2">Marx 270</strain>
    </source>
</reference>
<gene>
    <name evidence="1" type="ORF">M404DRAFT_148940</name>
</gene>
<sequence length="186" mass="21388">MAQWPQFITQSFNSALAIDPTGKDESVFHGPYTRLLYSLFSLDGPYEIAPRYKFQGAQDAFELTTIFLVEPQRHPVFFIEVRPSASLPYDSKREEADNQMRRRVRDLRVNLTIPVLYGVSAFGTRLSFYRYDTGSQVLTPEQILVHPTRLTDVAPADRWNCDVLQADGAQRLREVVEQVKQMCARI</sequence>
<dbReference type="EMBL" id="KN831984">
    <property type="protein sequence ID" value="KIO01953.1"/>
    <property type="molecule type" value="Genomic_DNA"/>
</dbReference>
<proteinExistence type="predicted"/>
<dbReference type="HOGENOM" id="CLU_085786_3_1_1"/>
<protein>
    <recommendedName>
        <fullName evidence="3">Fungal-type protein kinase domain-containing protein</fullName>
    </recommendedName>
</protein>
<dbReference type="Proteomes" id="UP000054217">
    <property type="component" value="Unassembled WGS sequence"/>
</dbReference>